<organism evidence="1 2">
    <name type="scientific">Haladaptatus pallidirubidus</name>
    <dbReference type="NCBI Taxonomy" id="1008152"/>
    <lineage>
        <taxon>Archaea</taxon>
        <taxon>Methanobacteriati</taxon>
        <taxon>Methanobacteriota</taxon>
        <taxon>Stenosarchaea group</taxon>
        <taxon>Halobacteria</taxon>
        <taxon>Halobacteriales</taxon>
        <taxon>Haladaptataceae</taxon>
        <taxon>Haladaptatus</taxon>
    </lineage>
</organism>
<dbReference type="GeneID" id="68617457"/>
<keyword evidence="2" id="KW-1185">Reference proteome</keyword>
<dbReference type="AlphaFoldDB" id="A0AAV3UQF3"/>
<dbReference type="Proteomes" id="UP001501729">
    <property type="component" value="Unassembled WGS sequence"/>
</dbReference>
<dbReference type="RefSeq" id="WP_227778666.1">
    <property type="nucleotide sequence ID" value="NZ_BAABKX010000030.1"/>
</dbReference>
<gene>
    <name evidence="1" type="ORF">GCM10025751_52580</name>
</gene>
<evidence type="ECO:0000313" key="2">
    <source>
        <dbReference type="Proteomes" id="UP001501729"/>
    </source>
</evidence>
<dbReference type="EMBL" id="BAABKX010000030">
    <property type="protein sequence ID" value="GAA5063825.1"/>
    <property type="molecule type" value="Genomic_DNA"/>
</dbReference>
<name>A0AAV3UQF3_9EURY</name>
<reference evidence="1 2" key="1">
    <citation type="journal article" date="2019" name="Int. J. Syst. Evol. Microbiol.">
        <title>The Global Catalogue of Microorganisms (GCM) 10K type strain sequencing project: providing services to taxonomists for standard genome sequencing and annotation.</title>
        <authorList>
            <consortium name="The Broad Institute Genomics Platform"/>
            <consortium name="The Broad Institute Genome Sequencing Center for Infectious Disease"/>
            <person name="Wu L."/>
            <person name="Ma J."/>
        </authorList>
    </citation>
    <scope>NUCLEOTIDE SEQUENCE [LARGE SCALE GENOMIC DNA]</scope>
    <source>
        <strain evidence="1 2">JCM 17504</strain>
    </source>
</reference>
<proteinExistence type="predicted"/>
<sequence length="103" mass="12118">MGVRNDTLDLTLEAEQIFSPDHCARSEKERNQWELKLIDTAANRFTTCYLLGTVSAKHHAIEALLTAMETVNHYKWEVIPSHRRRIALFRERIRDECPLHPYK</sequence>
<accession>A0AAV3UQF3</accession>
<evidence type="ECO:0000313" key="1">
    <source>
        <dbReference type="EMBL" id="GAA5063825.1"/>
    </source>
</evidence>
<protein>
    <submittedName>
        <fullName evidence="1">Uncharacterized protein</fullName>
    </submittedName>
</protein>
<comment type="caution">
    <text evidence="1">The sequence shown here is derived from an EMBL/GenBank/DDBJ whole genome shotgun (WGS) entry which is preliminary data.</text>
</comment>